<feature type="DNA-binding region" description="OmpR/PhoB-type" evidence="7">
    <location>
        <begin position="134"/>
        <end position="233"/>
    </location>
</feature>
<keyword evidence="5" id="KW-0804">Transcription</keyword>
<dbReference type="FunFam" id="3.40.50.2300:FF:000001">
    <property type="entry name" value="DNA-binding response regulator PhoB"/>
    <property type="match status" value="1"/>
</dbReference>
<accession>S3BYL9</accession>
<evidence type="ECO:0000256" key="5">
    <source>
        <dbReference type="ARBA" id="ARBA00023163"/>
    </source>
</evidence>
<evidence type="ECO:0000256" key="3">
    <source>
        <dbReference type="ARBA" id="ARBA00023015"/>
    </source>
</evidence>
<dbReference type="InterPro" id="IPR036388">
    <property type="entry name" value="WH-like_DNA-bd_sf"/>
</dbReference>
<dbReference type="InterPro" id="IPR011006">
    <property type="entry name" value="CheY-like_superfamily"/>
</dbReference>
<dbReference type="GO" id="GO:0000976">
    <property type="term" value="F:transcription cis-regulatory region binding"/>
    <property type="evidence" value="ECO:0007669"/>
    <property type="project" value="TreeGrafter"/>
</dbReference>
<dbReference type="InterPro" id="IPR001789">
    <property type="entry name" value="Sig_transdc_resp-reg_receiver"/>
</dbReference>
<dbReference type="GO" id="GO:0000156">
    <property type="term" value="F:phosphorelay response regulator activity"/>
    <property type="evidence" value="ECO:0007669"/>
    <property type="project" value="TreeGrafter"/>
</dbReference>
<evidence type="ECO:0000256" key="6">
    <source>
        <dbReference type="PROSITE-ProRule" id="PRU00169"/>
    </source>
</evidence>
<dbReference type="Gene3D" id="3.40.50.2300">
    <property type="match status" value="1"/>
</dbReference>
<feature type="modified residue" description="4-aspartylphosphate" evidence="6">
    <location>
        <position position="58"/>
    </location>
</feature>
<keyword evidence="3" id="KW-0805">Transcription regulation</keyword>
<dbReference type="InterPro" id="IPR001867">
    <property type="entry name" value="OmpR/PhoB-type_DNA-bd"/>
</dbReference>
<keyword evidence="4 7" id="KW-0238">DNA-binding</keyword>
<dbReference type="PATRIC" id="fig|1203554.3.peg.1233"/>
<dbReference type="Gene3D" id="6.10.250.690">
    <property type="match status" value="1"/>
</dbReference>
<evidence type="ECO:0008006" key="12">
    <source>
        <dbReference type="Google" id="ProtNLM"/>
    </source>
</evidence>
<dbReference type="AlphaFoldDB" id="S3BYL9"/>
<evidence type="ECO:0000256" key="2">
    <source>
        <dbReference type="ARBA" id="ARBA00023012"/>
    </source>
</evidence>
<proteinExistence type="predicted"/>
<feature type="domain" description="Response regulatory" evidence="8">
    <location>
        <begin position="7"/>
        <end position="122"/>
    </location>
</feature>
<name>S3BYL9_9BURK</name>
<dbReference type="GO" id="GO:0005829">
    <property type="term" value="C:cytosol"/>
    <property type="evidence" value="ECO:0007669"/>
    <property type="project" value="TreeGrafter"/>
</dbReference>
<feature type="domain" description="OmpR/PhoB-type" evidence="9">
    <location>
        <begin position="134"/>
        <end position="233"/>
    </location>
</feature>
<dbReference type="PROSITE" id="PS51755">
    <property type="entry name" value="OMPR_PHOB"/>
    <property type="match status" value="1"/>
</dbReference>
<keyword evidence="2" id="KW-0902">Two-component regulatory system</keyword>
<dbReference type="Pfam" id="PF00072">
    <property type="entry name" value="Response_reg"/>
    <property type="match status" value="1"/>
</dbReference>
<dbReference type="CDD" id="cd00383">
    <property type="entry name" value="trans_reg_C"/>
    <property type="match status" value="1"/>
</dbReference>
<organism evidence="10 11">
    <name type="scientific">Sutterella wadsworthensis HGA0223</name>
    <dbReference type="NCBI Taxonomy" id="1203554"/>
    <lineage>
        <taxon>Bacteria</taxon>
        <taxon>Pseudomonadati</taxon>
        <taxon>Pseudomonadota</taxon>
        <taxon>Betaproteobacteria</taxon>
        <taxon>Burkholderiales</taxon>
        <taxon>Sutterellaceae</taxon>
        <taxon>Sutterella</taxon>
    </lineage>
</organism>
<dbReference type="PROSITE" id="PS50110">
    <property type="entry name" value="RESPONSE_REGULATORY"/>
    <property type="match status" value="1"/>
</dbReference>
<dbReference type="Pfam" id="PF00486">
    <property type="entry name" value="Trans_reg_C"/>
    <property type="match status" value="1"/>
</dbReference>
<dbReference type="HOGENOM" id="CLU_000445_30_4_4"/>
<protein>
    <recommendedName>
        <fullName evidence="12">Response regulatory domain-containing protein</fullName>
    </recommendedName>
</protein>
<dbReference type="SMART" id="SM00448">
    <property type="entry name" value="REC"/>
    <property type="match status" value="1"/>
</dbReference>
<dbReference type="GO" id="GO:0032993">
    <property type="term" value="C:protein-DNA complex"/>
    <property type="evidence" value="ECO:0007669"/>
    <property type="project" value="TreeGrafter"/>
</dbReference>
<dbReference type="GeneID" id="64061001"/>
<dbReference type="RefSeq" id="WP_005428964.1">
    <property type="nucleotide sequence ID" value="NZ_KE150480.1"/>
</dbReference>
<evidence type="ECO:0000313" key="11">
    <source>
        <dbReference type="Proteomes" id="UP000014400"/>
    </source>
</evidence>
<dbReference type="eggNOG" id="COG0745">
    <property type="taxonomic scope" value="Bacteria"/>
</dbReference>
<keyword evidence="11" id="KW-1185">Reference proteome</keyword>
<dbReference type="SMART" id="SM00862">
    <property type="entry name" value="Trans_reg_C"/>
    <property type="match status" value="1"/>
</dbReference>
<dbReference type="InterPro" id="IPR016032">
    <property type="entry name" value="Sig_transdc_resp-reg_C-effctor"/>
</dbReference>
<dbReference type="Proteomes" id="UP000014400">
    <property type="component" value="Unassembled WGS sequence"/>
</dbReference>
<dbReference type="Gene3D" id="1.10.10.10">
    <property type="entry name" value="Winged helix-like DNA-binding domain superfamily/Winged helix DNA-binding domain"/>
    <property type="match status" value="1"/>
</dbReference>
<evidence type="ECO:0000259" key="9">
    <source>
        <dbReference type="PROSITE" id="PS51755"/>
    </source>
</evidence>
<dbReference type="STRING" id="1203554.HMPREF1476_01189"/>
<keyword evidence="1 6" id="KW-0597">Phosphoprotein</keyword>
<dbReference type="SUPFAM" id="SSF52172">
    <property type="entry name" value="CheY-like"/>
    <property type="match status" value="1"/>
</dbReference>
<comment type="caution">
    <text evidence="10">The sequence shown here is derived from an EMBL/GenBank/DDBJ whole genome shotgun (WGS) entry which is preliminary data.</text>
</comment>
<dbReference type="PANTHER" id="PTHR48111">
    <property type="entry name" value="REGULATOR OF RPOS"/>
    <property type="match status" value="1"/>
</dbReference>
<sequence length="241" mass="27309">MTEVRPLILVVDDESMIRRLVLANLERAGYDVMSAADGIRALEVYAKAPVKPNLVILDVMMPEMDGFECARRLREKKDVPVIFMTAKTDSASKLRGFDLGADDYVCKPFSMEELLARIRAILHRSSKARVETNYHKYENGPITLCVEKRQVLIAGREVHFADTEFQLLAILLKDPGVIHTHVELLRKVWGPESIGEVQYLRVAFARLRRKFEEAGLEGGLISAYSGVGYVFRDLRDENVDL</sequence>
<dbReference type="EMBL" id="ATCF01000017">
    <property type="protein sequence ID" value="EPD99152.1"/>
    <property type="molecule type" value="Genomic_DNA"/>
</dbReference>
<evidence type="ECO:0000313" key="10">
    <source>
        <dbReference type="EMBL" id="EPD99152.1"/>
    </source>
</evidence>
<dbReference type="InterPro" id="IPR039420">
    <property type="entry name" value="WalR-like"/>
</dbReference>
<dbReference type="SUPFAM" id="SSF46894">
    <property type="entry name" value="C-terminal effector domain of the bipartite response regulators"/>
    <property type="match status" value="1"/>
</dbReference>
<dbReference type="PANTHER" id="PTHR48111:SF1">
    <property type="entry name" value="TWO-COMPONENT RESPONSE REGULATOR ORR33"/>
    <property type="match status" value="1"/>
</dbReference>
<evidence type="ECO:0000259" key="8">
    <source>
        <dbReference type="PROSITE" id="PS50110"/>
    </source>
</evidence>
<reference evidence="10 11" key="1">
    <citation type="submission" date="2013-04" db="EMBL/GenBank/DDBJ databases">
        <title>The Genome Sequence of Sutterella wadsworthensis HGA0223.</title>
        <authorList>
            <consortium name="The Broad Institute Genomics Platform"/>
            <person name="Earl A."/>
            <person name="Ward D."/>
            <person name="Feldgarden M."/>
            <person name="Gevers D."/>
            <person name="Schmidt T.M."/>
            <person name="Dover J."/>
            <person name="Dai D."/>
            <person name="Walker B."/>
            <person name="Young S."/>
            <person name="Zeng Q."/>
            <person name="Gargeya S."/>
            <person name="Fitzgerald M."/>
            <person name="Haas B."/>
            <person name="Abouelleil A."/>
            <person name="Allen A.W."/>
            <person name="Alvarado L."/>
            <person name="Arachchi H.M."/>
            <person name="Berlin A.M."/>
            <person name="Chapman S.B."/>
            <person name="Gainer-Dewar J."/>
            <person name="Goldberg J."/>
            <person name="Griggs A."/>
            <person name="Gujja S."/>
            <person name="Hansen M."/>
            <person name="Howarth C."/>
            <person name="Imamovic A."/>
            <person name="Ireland A."/>
            <person name="Larimer J."/>
            <person name="McCowan C."/>
            <person name="Murphy C."/>
            <person name="Pearson M."/>
            <person name="Poon T.W."/>
            <person name="Priest M."/>
            <person name="Roberts A."/>
            <person name="Saif S."/>
            <person name="Shea T."/>
            <person name="Sisk P."/>
            <person name="Sykes S."/>
            <person name="Wortman J."/>
            <person name="Nusbaum C."/>
            <person name="Birren B."/>
        </authorList>
    </citation>
    <scope>NUCLEOTIDE SEQUENCE [LARGE SCALE GENOMIC DNA]</scope>
    <source>
        <strain evidence="10 11">HGA0223</strain>
    </source>
</reference>
<evidence type="ECO:0000256" key="1">
    <source>
        <dbReference type="ARBA" id="ARBA00022553"/>
    </source>
</evidence>
<evidence type="ECO:0000256" key="7">
    <source>
        <dbReference type="PROSITE-ProRule" id="PRU01091"/>
    </source>
</evidence>
<evidence type="ECO:0000256" key="4">
    <source>
        <dbReference type="ARBA" id="ARBA00023125"/>
    </source>
</evidence>
<dbReference type="GO" id="GO:0006355">
    <property type="term" value="P:regulation of DNA-templated transcription"/>
    <property type="evidence" value="ECO:0007669"/>
    <property type="project" value="InterPro"/>
</dbReference>
<gene>
    <name evidence="10" type="ORF">HMPREF1476_01189</name>
</gene>
<dbReference type="CDD" id="cd17574">
    <property type="entry name" value="REC_OmpR"/>
    <property type="match status" value="1"/>
</dbReference>